<accession>A0A7S3XEP2</accession>
<feature type="compositionally biased region" description="Basic and acidic residues" evidence="1">
    <location>
        <begin position="82"/>
        <end position="99"/>
    </location>
</feature>
<feature type="compositionally biased region" description="Acidic residues" evidence="1">
    <location>
        <begin position="297"/>
        <end position="314"/>
    </location>
</feature>
<name>A0A7S3XEP2_9CHLO</name>
<evidence type="ECO:0000313" key="2">
    <source>
        <dbReference type="EMBL" id="CAE0613548.1"/>
    </source>
</evidence>
<feature type="region of interest" description="Disordered" evidence="1">
    <location>
        <begin position="64"/>
        <end position="114"/>
    </location>
</feature>
<organism evidence="2">
    <name type="scientific">Picocystis salinarum</name>
    <dbReference type="NCBI Taxonomy" id="88271"/>
    <lineage>
        <taxon>Eukaryota</taxon>
        <taxon>Viridiplantae</taxon>
        <taxon>Chlorophyta</taxon>
        <taxon>Picocystophyceae</taxon>
        <taxon>Picocystales</taxon>
        <taxon>Picocystaceae</taxon>
        <taxon>Picocystis</taxon>
    </lineage>
</organism>
<protein>
    <submittedName>
        <fullName evidence="2">Uncharacterized protein</fullName>
    </submittedName>
</protein>
<sequence length="314" mass="36691">MERMARGSVRGWPWKSWKSHAKWDGKRERTCKRRAAARAQGRKEQDTFVEDEFVTPSLRRALEHLPQAEEDEESVKPYPLLTEERGEVAWDTSLDKDENMPPAPTREPTPEDRKAREYKQRMAKMQMEALEQRKREKYANRLVPMDMSDDIRVIQKRGRPEDQKVWTHEEELEFINCIPGMDATVLAMDARADYPSIRRRFVETYDLESMWDPTCAVDPTLFANPKSRYFNKLIEFELEHIGDWLDENDGRFIEDDMELEIESTLESDFSGLDDNRDEESSSTKPSWSQGAKKPLEEAEEVEDDSSGGSESVEE</sequence>
<feature type="region of interest" description="Disordered" evidence="1">
    <location>
        <begin position="265"/>
        <end position="314"/>
    </location>
</feature>
<dbReference type="AlphaFoldDB" id="A0A7S3XEP2"/>
<evidence type="ECO:0000256" key="1">
    <source>
        <dbReference type="SAM" id="MobiDB-lite"/>
    </source>
</evidence>
<dbReference type="EMBL" id="HBIS01009052">
    <property type="protein sequence ID" value="CAE0613548.1"/>
    <property type="molecule type" value="Transcribed_RNA"/>
</dbReference>
<proteinExistence type="predicted"/>
<reference evidence="2" key="1">
    <citation type="submission" date="2021-01" db="EMBL/GenBank/DDBJ databases">
        <authorList>
            <person name="Corre E."/>
            <person name="Pelletier E."/>
            <person name="Niang G."/>
            <person name="Scheremetjew M."/>
            <person name="Finn R."/>
            <person name="Kale V."/>
            <person name="Holt S."/>
            <person name="Cochrane G."/>
            <person name="Meng A."/>
            <person name="Brown T."/>
            <person name="Cohen L."/>
        </authorList>
    </citation>
    <scope>NUCLEOTIDE SEQUENCE</scope>
    <source>
        <strain evidence="2">CCMP1897</strain>
    </source>
</reference>
<gene>
    <name evidence="2" type="ORF">PSAL00342_LOCUS7447</name>
</gene>